<reference evidence="8" key="1">
    <citation type="submission" date="2016-12" db="EMBL/GenBank/DDBJ databases">
        <authorList>
            <person name="Varghese N."/>
            <person name="Submissions S."/>
        </authorList>
    </citation>
    <scope>NUCLEOTIDE SEQUENCE [LARGE SCALE GENOMIC DNA]</scope>
    <source>
        <strain evidence="8">DSM 11032</strain>
    </source>
</reference>
<evidence type="ECO:0000313" key="8">
    <source>
        <dbReference type="Proteomes" id="UP000184391"/>
    </source>
</evidence>
<dbReference type="InterPro" id="IPR007630">
    <property type="entry name" value="RNA_pol_sigma70_r4"/>
</dbReference>
<evidence type="ECO:0000256" key="1">
    <source>
        <dbReference type="ARBA" id="ARBA00023015"/>
    </source>
</evidence>
<dbReference type="Gene3D" id="1.20.140.160">
    <property type="match status" value="1"/>
</dbReference>
<evidence type="ECO:0000256" key="3">
    <source>
        <dbReference type="ARBA" id="ARBA00023125"/>
    </source>
</evidence>
<dbReference type="GO" id="GO:0016987">
    <property type="term" value="F:sigma factor activity"/>
    <property type="evidence" value="ECO:0007669"/>
    <property type="project" value="UniProtKB-KW"/>
</dbReference>
<dbReference type="AlphaFoldDB" id="A0A1M7SFD5"/>
<evidence type="ECO:0000256" key="4">
    <source>
        <dbReference type="ARBA" id="ARBA00023163"/>
    </source>
</evidence>
<dbReference type="SUPFAM" id="SSF88659">
    <property type="entry name" value="Sigma3 and sigma4 domains of RNA polymerase sigma factors"/>
    <property type="match status" value="2"/>
</dbReference>
<keyword evidence="8" id="KW-1185">Reference proteome</keyword>
<dbReference type="EMBL" id="FRDF01000008">
    <property type="protein sequence ID" value="SHN57002.1"/>
    <property type="molecule type" value="Genomic_DNA"/>
</dbReference>
<gene>
    <name evidence="7" type="ORF">SAMN02745193_01555</name>
</gene>
<dbReference type="SUPFAM" id="SSF88946">
    <property type="entry name" value="Sigma2 domain of RNA polymerase sigma factors"/>
    <property type="match status" value="1"/>
</dbReference>
<evidence type="ECO:0000256" key="2">
    <source>
        <dbReference type="ARBA" id="ARBA00023082"/>
    </source>
</evidence>
<evidence type="ECO:0000259" key="6">
    <source>
        <dbReference type="Pfam" id="PF04545"/>
    </source>
</evidence>
<dbReference type="GO" id="GO:0006352">
    <property type="term" value="P:DNA-templated transcription initiation"/>
    <property type="evidence" value="ECO:0007669"/>
    <property type="project" value="InterPro"/>
</dbReference>
<name>A0A1M7SFD5_9SPHN</name>
<dbReference type="PRINTS" id="PR00046">
    <property type="entry name" value="SIGMA70FCT"/>
</dbReference>
<accession>A0A1M7SFD5</accession>
<dbReference type="InterPro" id="IPR013324">
    <property type="entry name" value="RNA_pol_sigma_r3/r4-like"/>
</dbReference>
<protein>
    <submittedName>
        <fullName evidence="7">RNA polymerase, sigma 28 subunit, SigD/FliA/WhiG</fullName>
    </submittedName>
</protein>
<dbReference type="InterPro" id="IPR000943">
    <property type="entry name" value="RNA_pol_sigma70"/>
</dbReference>
<keyword evidence="2" id="KW-0731">Sigma factor</keyword>
<dbReference type="PANTHER" id="PTHR30385">
    <property type="entry name" value="SIGMA FACTOR F FLAGELLAR"/>
    <property type="match status" value="1"/>
</dbReference>
<proteinExistence type="predicted"/>
<dbReference type="CDD" id="cd06171">
    <property type="entry name" value="Sigma70_r4"/>
    <property type="match status" value="1"/>
</dbReference>
<keyword evidence="3" id="KW-0238">DNA-binding</keyword>
<dbReference type="NCBIfam" id="TIGR02937">
    <property type="entry name" value="sigma70-ECF"/>
    <property type="match status" value="1"/>
</dbReference>
<dbReference type="Pfam" id="PF04545">
    <property type="entry name" value="Sigma70_r4"/>
    <property type="match status" value="1"/>
</dbReference>
<dbReference type="OrthoDB" id="9799825at2"/>
<dbReference type="InterPro" id="IPR013325">
    <property type="entry name" value="RNA_pol_sigma_r2"/>
</dbReference>
<dbReference type="Proteomes" id="UP000184391">
    <property type="component" value="Unassembled WGS sequence"/>
</dbReference>
<dbReference type="Gene3D" id="1.10.1740.10">
    <property type="match status" value="1"/>
</dbReference>
<dbReference type="STRING" id="198312.SAMN02745193_01555"/>
<dbReference type="InterPro" id="IPR014284">
    <property type="entry name" value="RNA_pol_sigma-70_dom"/>
</dbReference>
<organism evidence="7 8">
    <name type="scientific">Erythrobacter sanguineus</name>
    <dbReference type="NCBI Taxonomy" id="198312"/>
    <lineage>
        <taxon>Bacteria</taxon>
        <taxon>Pseudomonadati</taxon>
        <taxon>Pseudomonadota</taxon>
        <taxon>Alphaproteobacteria</taxon>
        <taxon>Sphingomonadales</taxon>
        <taxon>Erythrobacteraceae</taxon>
        <taxon>Erythrobacter/Porphyrobacter group</taxon>
        <taxon>Erythrobacter</taxon>
    </lineage>
</organism>
<keyword evidence="4" id="KW-0804">Transcription</keyword>
<keyword evidence="1" id="KW-0805">Transcription regulation</keyword>
<sequence>MKHDAQSFAGAQPYAPSRAEVEDRVRRFLPLVRRAAWHIHGSGRDGLEIEDLVQAGILALTECAQRHAGPTEDGFAAYAKIRVRGAMLDEVRRAAHDTRTARRKRAAFERALASLRGTLGREPSRAELARALDVDDAELLSIESAGVTLTSISEEYDESSTAFASDDPDPFEALCAAEDRERLLRAMIALPERLKLVLQLFFVEELNLTEIAAVLEVSVPRVHQLRAKALKDLKALMEAEGAD</sequence>
<evidence type="ECO:0000259" key="5">
    <source>
        <dbReference type="Pfam" id="PF04542"/>
    </source>
</evidence>
<evidence type="ECO:0000313" key="7">
    <source>
        <dbReference type="EMBL" id="SHN57002.1"/>
    </source>
</evidence>
<dbReference type="GO" id="GO:0003677">
    <property type="term" value="F:DNA binding"/>
    <property type="evidence" value="ECO:0007669"/>
    <property type="project" value="UniProtKB-KW"/>
</dbReference>
<dbReference type="RefSeq" id="WP_072674097.1">
    <property type="nucleotide sequence ID" value="NZ_FRDF01000008.1"/>
</dbReference>
<feature type="domain" description="RNA polymerase sigma-70 region 4" evidence="6">
    <location>
        <begin position="187"/>
        <end position="234"/>
    </location>
</feature>
<feature type="domain" description="RNA polymerase sigma-70 region 2" evidence="5">
    <location>
        <begin position="25"/>
        <end position="95"/>
    </location>
</feature>
<dbReference type="InterPro" id="IPR007627">
    <property type="entry name" value="RNA_pol_sigma70_r2"/>
</dbReference>
<dbReference type="Pfam" id="PF04542">
    <property type="entry name" value="Sigma70_r2"/>
    <property type="match status" value="1"/>
</dbReference>